<evidence type="ECO:0000256" key="1">
    <source>
        <dbReference type="ARBA" id="ARBA00023002"/>
    </source>
</evidence>
<dbReference type="Proteomes" id="UP000321513">
    <property type="component" value="Unassembled WGS sequence"/>
</dbReference>
<gene>
    <name evidence="3" type="ORF">SAE01_42280</name>
</gene>
<organism evidence="3 4">
    <name type="scientific">Segetibacter aerophilus</name>
    <dbReference type="NCBI Taxonomy" id="670293"/>
    <lineage>
        <taxon>Bacteria</taxon>
        <taxon>Pseudomonadati</taxon>
        <taxon>Bacteroidota</taxon>
        <taxon>Chitinophagia</taxon>
        <taxon>Chitinophagales</taxon>
        <taxon>Chitinophagaceae</taxon>
        <taxon>Segetibacter</taxon>
    </lineage>
</organism>
<keyword evidence="4" id="KW-1185">Reference proteome</keyword>
<name>A0A512BIC8_9BACT</name>
<sequence length="233" mass="25143">MIILVVKLLILVSKKQKLMKIGIIGSGIVGQVLAKAFLAEGNDVMLGTRNTSKEEVVKWKEQNPSAEVGTFDETAAFGELIVLATGGAITEDAITLAGVENFAGKTVIDATNPIAPEPPVNGVLKYFTDINESLMEKIQTLIPQANVVKAFSSVGNALMYKPNLKGQIPTMFICGNNAAAKQQVSNILKDFGWEAEDMGTVEAARAIEPLCILWCIPGLLRNEWMHAFKLLKA</sequence>
<dbReference type="EMBL" id="BJYT01000027">
    <property type="protein sequence ID" value="GEO11732.1"/>
    <property type="molecule type" value="Genomic_DNA"/>
</dbReference>
<dbReference type="SUPFAM" id="SSF51735">
    <property type="entry name" value="NAD(P)-binding Rossmann-fold domains"/>
    <property type="match status" value="1"/>
</dbReference>
<dbReference type="InterPro" id="IPR036291">
    <property type="entry name" value="NAD(P)-bd_dom_sf"/>
</dbReference>
<keyword evidence="3" id="KW-0238">DNA-binding</keyword>
<dbReference type="GO" id="GO:0016491">
    <property type="term" value="F:oxidoreductase activity"/>
    <property type="evidence" value="ECO:0007669"/>
    <property type="project" value="UniProtKB-KW"/>
</dbReference>
<dbReference type="PANTHER" id="PTHR14239">
    <property type="entry name" value="DUDULIN-RELATED"/>
    <property type="match status" value="1"/>
</dbReference>
<feature type="domain" description="Pyrroline-5-carboxylate reductase catalytic N-terminal" evidence="2">
    <location>
        <begin position="20"/>
        <end position="113"/>
    </location>
</feature>
<dbReference type="Pfam" id="PF03807">
    <property type="entry name" value="F420_oxidored"/>
    <property type="match status" value="1"/>
</dbReference>
<reference evidence="3 4" key="1">
    <citation type="submission" date="2019-07" db="EMBL/GenBank/DDBJ databases">
        <title>Whole genome shotgun sequence of Segetibacter aerophilus NBRC 106135.</title>
        <authorList>
            <person name="Hosoyama A."/>
            <person name="Uohara A."/>
            <person name="Ohji S."/>
            <person name="Ichikawa N."/>
        </authorList>
    </citation>
    <scope>NUCLEOTIDE SEQUENCE [LARGE SCALE GENOMIC DNA]</scope>
    <source>
        <strain evidence="3 4">NBRC 106135</strain>
    </source>
</reference>
<accession>A0A512BIC8</accession>
<keyword evidence="1" id="KW-0560">Oxidoreductase</keyword>
<evidence type="ECO:0000313" key="4">
    <source>
        <dbReference type="Proteomes" id="UP000321513"/>
    </source>
</evidence>
<dbReference type="AlphaFoldDB" id="A0A512BIC8"/>
<dbReference type="GO" id="GO:0003677">
    <property type="term" value="F:DNA binding"/>
    <property type="evidence" value="ECO:0007669"/>
    <property type="project" value="UniProtKB-KW"/>
</dbReference>
<dbReference type="Gene3D" id="3.40.50.720">
    <property type="entry name" value="NAD(P)-binding Rossmann-like Domain"/>
    <property type="match status" value="1"/>
</dbReference>
<protein>
    <submittedName>
        <fullName evidence="3">DNA-binding protein</fullName>
    </submittedName>
</protein>
<dbReference type="InterPro" id="IPR051267">
    <property type="entry name" value="STEAP_metalloreductase"/>
</dbReference>
<dbReference type="InterPro" id="IPR028939">
    <property type="entry name" value="P5C_Rdtase_cat_N"/>
</dbReference>
<evidence type="ECO:0000313" key="3">
    <source>
        <dbReference type="EMBL" id="GEO11732.1"/>
    </source>
</evidence>
<comment type="caution">
    <text evidence="3">The sequence shown here is derived from an EMBL/GenBank/DDBJ whole genome shotgun (WGS) entry which is preliminary data.</text>
</comment>
<proteinExistence type="predicted"/>
<evidence type="ECO:0000259" key="2">
    <source>
        <dbReference type="Pfam" id="PF03807"/>
    </source>
</evidence>